<dbReference type="Pfam" id="PF00702">
    <property type="entry name" value="Hydrolase"/>
    <property type="match status" value="1"/>
</dbReference>
<keyword evidence="4 10" id="KW-0812">Transmembrane</keyword>
<dbReference type="InterPro" id="IPR059000">
    <property type="entry name" value="ATPase_P-type_domA"/>
</dbReference>
<keyword evidence="8 10" id="KW-1133">Transmembrane helix</keyword>
<dbReference type="PRINTS" id="PR00119">
    <property type="entry name" value="CATATPASE"/>
</dbReference>
<keyword evidence="7 10" id="KW-1278">Translocase</keyword>
<evidence type="ECO:0000313" key="15">
    <source>
        <dbReference type="EMBL" id="KAA0177227.1"/>
    </source>
</evidence>
<comment type="caution">
    <text evidence="10">Lacks conserved residue(s) required for the propagation of feature annotation.</text>
</comment>
<dbReference type="OMA" id="KKECAGG"/>
<feature type="transmembrane region" description="Helical" evidence="10">
    <location>
        <begin position="679"/>
        <end position="698"/>
    </location>
</feature>
<evidence type="ECO:0000256" key="7">
    <source>
        <dbReference type="ARBA" id="ARBA00022967"/>
    </source>
</evidence>
<dbReference type="GO" id="GO:0005524">
    <property type="term" value="F:ATP binding"/>
    <property type="evidence" value="ECO:0007669"/>
    <property type="project" value="UniProtKB-UniRule"/>
</dbReference>
<dbReference type="InterPro" id="IPR023214">
    <property type="entry name" value="HAD_sf"/>
</dbReference>
<evidence type="ECO:0000313" key="14">
    <source>
        <dbReference type="EMBL" id="KAA0147376.1"/>
    </source>
</evidence>
<dbReference type="OrthoDB" id="116380at2759"/>
<feature type="transmembrane region" description="Helical" evidence="10">
    <location>
        <begin position="301"/>
        <end position="320"/>
    </location>
</feature>
<feature type="transmembrane region" description="Helical" evidence="10">
    <location>
        <begin position="802"/>
        <end position="825"/>
    </location>
</feature>
<dbReference type="Proteomes" id="UP000325113">
    <property type="component" value="Unassembled WGS sequence"/>
</dbReference>
<feature type="transmembrane region" description="Helical" evidence="10">
    <location>
        <begin position="256"/>
        <end position="281"/>
    </location>
</feature>
<evidence type="ECO:0000256" key="2">
    <source>
        <dbReference type="ARBA" id="ARBA00008804"/>
    </source>
</evidence>
<dbReference type="Pfam" id="PF00690">
    <property type="entry name" value="Cation_ATPase_N"/>
    <property type="match status" value="1"/>
</dbReference>
<dbReference type="InterPro" id="IPR004014">
    <property type="entry name" value="ATPase_P-typ_cation-transptr_N"/>
</dbReference>
<feature type="transmembrane region" description="Helical" evidence="10">
    <location>
        <begin position="931"/>
        <end position="956"/>
    </location>
</feature>
<dbReference type="SUPFAM" id="SSF81665">
    <property type="entry name" value="Calcium ATPase, transmembrane domain M"/>
    <property type="match status" value="1"/>
</dbReference>
<dbReference type="FunFam" id="3.40.50.1000:FF:000008">
    <property type="entry name" value="Plasma membrane ATPase"/>
    <property type="match status" value="1"/>
</dbReference>
<comment type="caution">
    <text evidence="15">The sequence shown here is derived from an EMBL/GenBank/DDBJ whole genome shotgun (WGS) entry which is preliminary data.</text>
</comment>
<dbReference type="FunFam" id="3.40.1110.10:FF:000005">
    <property type="entry name" value="Plasma membrane ATPase"/>
    <property type="match status" value="1"/>
</dbReference>
<dbReference type="SFLD" id="SFLDG00002">
    <property type="entry name" value="C1.7:_P-type_atpase_like"/>
    <property type="match status" value="1"/>
</dbReference>
<evidence type="ECO:0000256" key="1">
    <source>
        <dbReference type="ARBA" id="ARBA00004141"/>
    </source>
</evidence>
<keyword evidence="17" id="KW-1185">Reference proteome</keyword>
<dbReference type="InterPro" id="IPR023298">
    <property type="entry name" value="ATPase_P-typ_TM_dom_sf"/>
</dbReference>
<keyword evidence="10" id="KW-0375">Hydrogen ion transport</keyword>
<dbReference type="FunFam" id="2.70.150.10:FF:000042">
    <property type="entry name" value="Plasma membrane ATPase"/>
    <property type="match status" value="1"/>
</dbReference>
<sequence length="1064" mass="114831">MPEPAAASPTPGAIHVTSEKSTAELPDTEETRIFYSADLEHGLDEKAIETLRDQYGPNELEDDEQNILLKFLSYFWGPMPIMIWVAIIIEIIKTAITGQGFEDFIVLLVLQILNGVVGFIEENNAGNAIAALKDKLAPECKVLRTVGGAVKREKIKSRELVPGDVVELKLGDVVPADCMLVGDPRKETDQLQVDQSALTGESLPKTMYAHDKIKMSSLIKQGEMKAVVVATGKNTFFGKAAGLLKIEDSAGRFHKVLFRITLGLLALSLVLCAIIFTVLVVTAADSAPSIGEESSSTFLRALSIVIVLLVASIPIAMQVVSTSTMAVGARHLASRKVIVARLSAIEELAGMSILCSDKTGTLTKNELTLKPPTLFGDMSKDHLAFVSALAANRASSDMDAIDKVIVESIPQRKEGDSEDCWTHEKLDSYVMEHYAPFNPTVKRTEASLTAPDGSPLRVTKGAPQIVLRMCVDAGNADKALVDRVEAKIQEYADKGFRTLGVATADNALDLDPNWQFQGLLSLFDPPRDDTAETIKAAMASGVDVKMITGDQRAIAVETCRQLEMGTKIFDTEILNSTTTTDAEKSDSIFKANGFAEVLPEHKFIIVQALRERGIVTGMTGDGVNDAPALKRADIGIAVEGATDAAKAAADIVLIEPGLSVIIDAIQQSRKIFQRMRNYAIYRIACTLQLILFFFFAIISVQPATSSFYGAAKIGNAAVPCAVAVNGSVANGLEPFADGTIAPPEGSGLAATPQWWCAHEAAFVLPVISLVVITIINDGTIITIAHDKVIPAGSPQGWDLTEISIVATVLGLSACLGSMLLLVFALQSNQYRYELGGGEVSFFGNLLGDETHHYVTWGQAQTMMYLKVSVSDFLTVFAARTRSFFWERRPGYALATAFVIASAASTLLAIFWPTAFNDINNVSAYKSGGINMIMAPLSTNPYAVITIWVYCLIWFVVQDVIKVIAYYVIDNFVNAEATQQARAAAQRAQVSNMMATEEKSRPAKVRTRAASFNTMPTPEETATEMRFKKLEDEIRMLKAILRARGSIAEAEEGEEGTAASAAAAV</sequence>
<dbReference type="NCBIfam" id="TIGR01494">
    <property type="entry name" value="ATPase_P-type"/>
    <property type="match status" value="2"/>
</dbReference>
<dbReference type="InterPro" id="IPR018303">
    <property type="entry name" value="ATPase_P-typ_P_site"/>
</dbReference>
<dbReference type="SMART" id="SM00831">
    <property type="entry name" value="Cation_ATPase_N"/>
    <property type="match status" value="1"/>
</dbReference>
<evidence type="ECO:0000259" key="12">
    <source>
        <dbReference type="SMART" id="SM00831"/>
    </source>
</evidence>
<evidence type="ECO:0000256" key="4">
    <source>
        <dbReference type="ARBA" id="ARBA00022692"/>
    </source>
</evidence>
<dbReference type="NCBIfam" id="TIGR01647">
    <property type="entry name" value="ATPase-IIIA_H"/>
    <property type="match status" value="1"/>
</dbReference>
<keyword evidence="10" id="KW-0406">Ion transport</keyword>
<dbReference type="Gene3D" id="1.20.1110.10">
    <property type="entry name" value="Calcium-transporting ATPase, transmembrane domain"/>
    <property type="match status" value="2"/>
</dbReference>
<dbReference type="SUPFAM" id="SSF81653">
    <property type="entry name" value="Calcium ATPase, transduction domain A"/>
    <property type="match status" value="1"/>
</dbReference>
<dbReference type="SFLD" id="SFLDF00027">
    <property type="entry name" value="p-type_atpase"/>
    <property type="match status" value="1"/>
</dbReference>
<protein>
    <recommendedName>
        <fullName evidence="10">Plasma membrane ATPase</fullName>
        <ecNumber evidence="10">7.1.2.1</ecNumber>
    </recommendedName>
</protein>
<dbReference type="EMBL" id="VLTN01000068">
    <property type="protein sequence ID" value="KAA0147376.1"/>
    <property type="molecule type" value="Genomic_DNA"/>
</dbReference>
<dbReference type="PROSITE" id="PS00154">
    <property type="entry name" value="ATPASE_E1_E2"/>
    <property type="match status" value="1"/>
</dbReference>
<evidence type="ECO:0000256" key="5">
    <source>
        <dbReference type="ARBA" id="ARBA00022741"/>
    </source>
</evidence>
<reference evidence="16 17" key="1">
    <citation type="submission" date="2019-07" db="EMBL/GenBank/DDBJ databases">
        <title>Genomes of Cafeteria roenbergensis.</title>
        <authorList>
            <person name="Fischer M.G."/>
            <person name="Hackl T."/>
            <person name="Roman M."/>
        </authorList>
    </citation>
    <scope>NUCLEOTIDE SEQUENCE [LARGE SCALE GENOMIC DNA]</scope>
    <source>
        <strain evidence="14 17">BVI</strain>
        <strain evidence="13 18">Cflag</strain>
        <strain evidence="15 16">E4-10P</strain>
    </source>
</reference>
<dbReference type="InterPro" id="IPR044492">
    <property type="entry name" value="P_typ_ATPase_HD_dom"/>
</dbReference>
<evidence type="ECO:0000256" key="11">
    <source>
        <dbReference type="SAM" id="MobiDB-lite"/>
    </source>
</evidence>
<dbReference type="GO" id="GO:0008553">
    <property type="term" value="F:P-type proton-exporting transporter activity"/>
    <property type="evidence" value="ECO:0007669"/>
    <property type="project" value="UniProtKB-UniRule"/>
</dbReference>
<keyword evidence="10" id="KW-0460">Magnesium</keyword>
<keyword evidence="5 10" id="KW-0547">Nucleotide-binding</keyword>
<feature type="region of interest" description="Disordered" evidence="11">
    <location>
        <begin position="1"/>
        <end position="24"/>
    </location>
</feature>
<evidence type="ECO:0000256" key="10">
    <source>
        <dbReference type="RuleBase" id="RU362083"/>
    </source>
</evidence>
<keyword evidence="3" id="KW-0597">Phosphoprotein</keyword>
<dbReference type="Proteomes" id="UP000322899">
    <property type="component" value="Unassembled WGS sequence"/>
</dbReference>
<keyword evidence="9 10" id="KW-0472">Membrane</keyword>
<evidence type="ECO:0000313" key="18">
    <source>
        <dbReference type="Proteomes" id="UP000325113"/>
    </source>
</evidence>
<evidence type="ECO:0000256" key="6">
    <source>
        <dbReference type="ARBA" id="ARBA00022840"/>
    </source>
</evidence>
<dbReference type="InterPro" id="IPR008250">
    <property type="entry name" value="ATPase_P-typ_transduc_dom_A_sf"/>
</dbReference>
<dbReference type="Proteomes" id="UP000323011">
    <property type="component" value="Unassembled WGS sequence"/>
</dbReference>
<keyword evidence="10" id="KW-0813">Transport</keyword>
<keyword evidence="6 10" id="KW-0067">ATP-binding</keyword>
<evidence type="ECO:0000256" key="8">
    <source>
        <dbReference type="ARBA" id="ARBA00022989"/>
    </source>
</evidence>
<name>A0A5A8EKP6_CAFRO</name>
<evidence type="ECO:0000256" key="9">
    <source>
        <dbReference type="ARBA" id="ARBA00023136"/>
    </source>
</evidence>
<proteinExistence type="inferred from homology"/>
<comment type="subcellular location">
    <subcellularLocation>
        <location evidence="10">Cell membrane</location>
        <topology evidence="10">Multi-pass membrane protein</topology>
    </subcellularLocation>
    <subcellularLocation>
        <location evidence="1">Membrane</location>
        <topology evidence="1">Multi-pass membrane protein</topology>
    </subcellularLocation>
</comment>
<evidence type="ECO:0000256" key="3">
    <source>
        <dbReference type="ARBA" id="ARBA00022553"/>
    </source>
</evidence>
<evidence type="ECO:0000313" key="16">
    <source>
        <dbReference type="Proteomes" id="UP000322899"/>
    </source>
</evidence>
<dbReference type="GO" id="GO:0016887">
    <property type="term" value="F:ATP hydrolysis activity"/>
    <property type="evidence" value="ECO:0007669"/>
    <property type="project" value="InterPro"/>
</dbReference>
<feature type="domain" description="Cation-transporting P-type ATPase N-terminal" evidence="12">
    <location>
        <begin position="21"/>
        <end position="99"/>
    </location>
</feature>
<dbReference type="EMBL" id="VLTO01000005">
    <property type="protein sequence ID" value="KAA0177227.1"/>
    <property type="molecule type" value="Genomic_DNA"/>
</dbReference>
<evidence type="ECO:0000313" key="13">
    <source>
        <dbReference type="EMBL" id="KAA0146263.1"/>
    </source>
</evidence>
<evidence type="ECO:0000313" key="17">
    <source>
        <dbReference type="Proteomes" id="UP000323011"/>
    </source>
</evidence>
<comment type="similarity">
    <text evidence="2 10">Belongs to the cation transport ATPase (P-type) (TC 3.A.3) family. Type IIIA subfamily.</text>
</comment>
<dbReference type="InterPro" id="IPR036412">
    <property type="entry name" value="HAD-like_sf"/>
</dbReference>
<dbReference type="Pfam" id="PF00122">
    <property type="entry name" value="E1-E2_ATPase"/>
    <property type="match status" value="1"/>
</dbReference>
<accession>A0A5A8EKP6</accession>
<feature type="transmembrane region" description="Helical" evidence="10">
    <location>
        <begin position="71"/>
        <end position="92"/>
    </location>
</feature>
<comment type="catalytic activity">
    <reaction evidence="10">
        <text>ATP + H2O + H(+)(in) = ADP + phosphate + 2 H(+)(out)</text>
        <dbReference type="Rhea" id="RHEA:20852"/>
        <dbReference type="ChEBI" id="CHEBI:15377"/>
        <dbReference type="ChEBI" id="CHEBI:15378"/>
        <dbReference type="ChEBI" id="CHEBI:30616"/>
        <dbReference type="ChEBI" id="CHEBI:43474"/>
        <dbReference type="ChEBI" id="CHEBI:456216"/>
        <dbReference type="EC" id="7.1.2.1"/>
    </reaction>
</comment>
<dbReference type="Gene3D" id="3.40.50.1000">
    <property type="entry name" value="HAD superfamily/HAD-like"/>
    <property type="match status" value="2"/>
</dbReference>
<dbReference type="Gene3D" id="3.40.1110.10">
    <property type="entry name" value="Calcium-transporting ATPase, cytoplasmic domain N"/>
    <property type="match status" value="1"/>
</dbReference>
<feature type="transmembrane region" description="Helical" evidence="10">
    <location>
        <begin position="891"/>
        <end position="911"/>
    </location>
</feature>
<dbReference type="InterPro" id="IPR006534">
    <property type="entry name" value="P-type_ATPase_IIIA"/>
</dbReference>
<dbReference type="InterPro" id="IPR023299">
    <property type="entry name" value="ATPase_P-typ_cyto_dom_N"/>
</dbReference>
<gene>
    <name evidence="15" type="ORF">FNF27_01556</name>
    <name evidence="14" type="ORF">FNF29_07444</name>
    <name evidence="13" type="ORF">FNF31_07824</name>
</gene>
<organism evidence="15 16">
    <name type="scientific">Cafeteria roenbergensis</name>
    <name type="common">Marine flagellate</name>
    <dbReference type="NCBI Taxonomy" id="33653"/>
    <lineage>
        <taxon>Eukaryota</taxon>
        <taxon>Sar</taxon>
        <taxon>Stramenopiles</taxon>
        <taxon>Bigyra</taxon>
        <taxon>Opalozoa</taxon>
        <taxon>Bicosoecida</taxon>
        <taxon>Cafeteriaceae</taxon>
        <taxon>Cafeteria</taxon>
    </lineage>
</organism>
<dbReference type="InterPro" id="IPR001757">
    <property type="entry name" value="P_typ_ATPase"/>
</dbReference>
<dbReference type="GO" id="GO:0120029">
    <property type="term" value="P:proton export across plasma membrane"/>
    <property type="evidence" value="ECO:0007669"/>
    <property type="project" value="UniProtKB-UniRule"/>
</dbReference>
<dbReference type="PANTHER" id="PTHR42861">
    <property type="entry name" value="CALCIUM-TRANSPORTING ATPASE"/>
    <property type="match status" value="1"/>
</dbReference>
<dbReference type="GO" id="GO:0005886">
    <property type="term" value="C:plasma membrane"/>
    <property type="evidence" value="ECO:0007669"/>
    <property type="project" value="UniProtKB-SubCell"/>
</dbReference>
<dbReference type="Gene3D" id="2.70.150.10">
    <property type="entry name" value="Calcium-transporting ATPase, cytoplasmic transduction domain A"/>
    <property type="match status" value="1"/>
</dbReference>
<dbReference type="AlphaFoldDB" id="A0A5A8EKP6"/>
<dbReference type="SUPFAM" id="SSF56784">
    <property type="entry name" value="HAD-like"/>
    <property type="match status" value="1"/>
</dbReference>
<dbReference type="EMBL" id="VLTM01000194">
    <property type="protein sequence ID" value="KAA0146263.1"/>
    <property type="molecule type" value="Genomic_DNA"/>
</dbReference>
<dbReference type="EC" id="7.1.2.1" evidence="10"/>
<dbReference type="SFLD" id="SFLDS00003">
    <property type="entry name" value="Haloacid_Dehalogenase"/>
    <property type="match status" value="1"/>
</dbReference>
<dbReference type="PRINTS" id="PR00120">
    <property type="entry name" value="HATPASE"/>
</dbReference>